<proteinExistence type="predicted"/>
<evidence type="ECO:0000313" key="2">
    <source>
        <dbReference type="Proteomes" id="UP000295390"/>
    </source>
</evidence>
<dbReference type="OrthoDB" id="1430732at2"/>
<evidence type="ECO:0008006" key="3">
    <source>
        <dbReference type="Google" id="ProtNLM"/>
    </source>
</evidence>
<reference evidence="1 2" key="1">
    <citation type="submission" date="2019-03" db="EMBL/GenBank/DDBJ databases">
        <title>Genomic Encyclopedia of Type Strains, Phase III (KMG-III): the genomes of soil and plant-associated and newly described type strains.</title>
        <authorList>
            <person name="Whitman W."/>
        </authorList>
    </citation>
    <scope>NUCLEOTIDE SEQUENCE [LARGE SCALE GENOMIC DNA]</scope>
    <source>
        <strain evidence="1 2">CECT 8283</strain>
    </source>
</reference>
<keyword evidence="2" id="KW-1185">Reference proteome</keyword>
<organism evidence="1 2">
    <name type="scientific">Tenacibaculum caenipelagi</name>
    <dbReference type="NCBI Taxonomy" id="1325435"/>
    <lineage>
        <taxon>Bacteria</taxon>
        <taxon>Pseudomonadati</taxon>
        <taxon>Bacteroidota</taxon>
        <taxon>Flavobacteriia</taxon>
        <taxon>Flavobacteriales</taxon>
        <taxon>Flavobacteriaceae</taxon>
        <taxon>Tenacibaculum</taxon>
    </lineage>
</organism>
<dbReference type="Proteomes" id="UP000295390">
    <property type="component" value="Unassembled WGS sequence"/>
</dbReference>
<sequence>MILDTDSIHEIIKTPRNKNLGDYKSDFTRLDVYYNGGDITSEIEKITNFENESQKKLRQKIARSPKDFIHRLLNQFTKVFSAKGGSSTLDIEIDSNKKDLIEIISKLPEGISLNKWMQDYWFEAYVTDPNGLIFIEAEENETPVSYPTYKSINVIHDYTVKWGKLDYLVLKHGKFSIGKKQLDVFRVVDDEKDALYYLEGDNLKEFENEDNQHALFHNKGFVPAILVSDIIDKKTGGRKSFINKIEDLLKEYVRECSVLSIFKFLHAYPKYWQYVSKCTRCEGSGKIKDGEGDHKTCPSCAGKKFNLKLDVSDGIMLPLPKNKETPILAPNVAGFAAPPIEAWGKMEESLDKLEKKMEFTILNTYSEAEKSETATGRFIDTQPLNTQLHNFSVTEETIKERVVDYIAKWMFGNEYGSVSIKNGKRFVCENPDVIWEKYTKAKESKAPITTLDYLYKQYLLSEYQNDTQMYEQKLKEFKIEPLVHFTLQELDALTSNQVGVDKISEKLYFSEWIVTKIDWTKDIEVLKKEFQKFVESKPKKNENNSED</sequence>
<accession>A0A4R6TFZ3</accession>
<dbReference type="EMBL" id="SNYH01000003">
    <property type="protein sequence ID" value="TDQ27636.1"/>
    <property type="molecule type" value="Genomic_DNA"/>
</dbReference>
<dbReference type="AlphaFoldDB" id="A0A4R6TFZ3"/>
<evidence type="ECO:0000313" key="1">
    <source>
        <dbReference type="EMBL" id="TDQ27636.1"/>
    </source>
</evidence>
<gene>
    <name evidence="1" type="ORF">DFQ07_1487</name>
</gene>
<protein>
    <recommendedName>
        <fullName evidence="3">Phage portal protein</fullName>
    </recommendedName>
</protein>
<name>A0A4R6TFZ3_9FLAO</name>
<dbReference type="RefSeq" id="WP_133535624.1">
    <property type="nucleotide sequence ID" value="NZ_SNYH01000003.1"/>
</dbReference>
<comment type="caution">
    <text evidence="1">The sequence shown here is derived from an EMBL/GenBank/DDBJ whole genome shotgun (WGS) entry which is preliminary data.</text>
</comment>